<protein>
    <submittedName>
        <fullName evidence="1">Uncharacterized protein</fullName>
    </submittedName>
</protein>
<name>A0A3D8PX18_9BACI</name>
<dbReference type="AlphaFoldDB" id="A0A3D8PX18"/>
<comment type="caution">
    <text evidence="1">The sequence shown here is derived from an EMBL/GenBank/DDBJ whole genome shotgun (WGS) entry which is preliminary data.</text>
</comment>
<accession>A0A3D8PX18</accession>
<evidence type="ECO:0000313" key="2">
    <source>
        <dbReference type="Proteomes" id="UP000256520"/>
    </source>
</evidence>
<proteinExistence type="predicted"/>
<gene>
    <name evidence="1" type="ORF">CWR45_06310</name>
</gene>
<dbReference type="EMBL" id="PIOD01000006">
    <property type="protein sequence ID" value="RDW19689.1"/>
    <property type="molecule type" value="Genomic_DNA"/>
</dbReference>
<evidence type="ECO:0000313" key="1">
    <source>
        <dbReference type="EMBL" id="RDW19689.1"/>
    </source>
</evidence>
<reference evidence="2" key="1">
    <citation type="submission" date="2017-11" db="EMBL/GenBank/DDBJ databases">
        <authorList>
            <person name="Zhu W."/>
        </authorList>
    </citation>
    <scope>NUCLEOTIDE SEQUENCE [LARGE SCALE GENOMIC DNA]</scope>
    <source>
        <strain evidence="2">CAU 1051</strain>
    </source>
</reference>
<dbReference type="Proteomes" id="UP000256520">
    <property type="component" value="Unassembled WGS sequence"/>
</dbReference>
<keyword evidence="2" id="KW-1185">Reference proteome</keyword>
<sequence length="90" mass="10832">MVKVVSLESKFPNTRIKAPSFAVLKIDMDRVNEETKEMEKKFKWKKLFGTIHPDEYLVVEHNTMYDFKNTLLYTTNLEDVIEFLEQKKWD</sequence>
<organism evidence="1 2">
    <name type="scientific">Oceanobacillus chungangensis</name>
    <dbReference type="NCBI Taxonomy" id="1229152"/>
    <lineage>
        <taxon>Bacteria</taxon>
        <taxon>Bacillati</taxon>
        <taxon>Bacillota</taxon>
        <taxon>Bacilli</taxon>
        <taxon>Bacillales</taxon>
        <taxon>Bacillaceae</taxon>
        <taxon>Oceanobacillus</taxon>
    </lineage>
</organism>